<keyword evidence="2 3" id="KW-1133">Transmembrane helix</keyword>
<feature type="transmembrane region" description="Helical" evidence="3">
    <location>
        <begin position="38"/>
        <end position="61"/>
    </location>
</feature>
<dbReference type="PROSITE" id="PS50885">
    <property type="entry name" value="HAMP"/>
    <property type="match status" value="1"/>
</dbReference>
<dbReference type="KEGG" id="mgad:MGAD_59060"/>
<keyword evidence="1 3" id="KW-0812">Transmembrane</keyword>
<protein>
    <recommendedName>
        <fullName evidence="4">HAMP domain-containing protein</fullName>
    </recommendedName>
</protein>
<dbReference type="Gene3D" id="6.10.340.10">
    <property type="match status" value="1"/>
</dbReference>
<sequence>MRYRVRTVDIRLPEPMSVAVGATYEGTIADINNLHRRVIIICTLAIGAATVGGWVLAAFAVRPFKRLAQQTRQIDAGDEDPDIDVAGATEAVEIAEAVQGLVERVWNEQDKTRRR</sequence>
<dbReference type="InterPro" id="IPR003660">
    <property type="entry name" value="HAMP_dom"/>
</dbReference>
<reference evidence="5 6" key="1">
    <citation type="journal article" date="2019" name="Emerg. Microbes Infect.">
        <title>Comprehensive subspecies identification of 175 nontuberculous mycobacteria species based on 7547 genomic profiles.</title>
        <authorList>
            <person name="Matsumoto Y."/>
            <person name="Kinjo T."/>
            <person name="Motooka D."/>
            <person name="Nabeya D."/>
            <person name="Jung N."/>
            <person name="Uechi K."/>
            <person name="Horii T."/>
            <person name="Iida T."/>
            <person name="Fujita J."/>
            <person name="Nakamura S."/>
        </authorList>
    </citation>
    <scope>NUCLEOTIDE SEQUENCE [LARGE SCALE GENOMIC DNA]</scope>
    <source>
        <strain evidence="5 6">JCM 12688</strain>
    </source>
</reference>
<proteinExistence type="predicted"/>
<name>A0A7I7WYG8_MYCGU</name>
<organism evidence="5 6">
    <name type="scientific">Mycolicibacterium gadium</name>
    <name type="common">Mycobacterium gadium</name>
    <dbReference type="NCBI Taxonomy" id="1794"/>
    <lineage>
        <taxon>Bacteria</taxon>
        <taxon>Bacillati</taxon>
        <taxon>Actinomycetota</taxon>
        <taxon>Actinomycetes</taxon>
        <taxon>Mycobacteriales</taxon>
        <taxon>Mycobacteriaceae</taxon>
        <taxon>Mycolicibacterium</taxon>
    </lineage>
</organism>
<feature type="domain" description="HAMP" evidence="4">
    <location>
        <begin position="58"/>
        <end position="110"/>
    </location>
</feature>
<dbReference type="EMBL" id="AP022608">
    <property type="protein sequence ID" value="BBZ21571.1"/>
    <property type="molecule type" value="Genomic_DNA"/>
</dbReference>
<gene>
    <name evidence="5" type="ORF">MGAD_59060</name>
</gene>
<evidence type="ECO:0000256" key="1">
    <source>
        <dbReference type="ARBA" id="ARBA00022692"/>
    </source>
</evidence>
<dbReference type="GO" id="GO:0007165">
    <property type="term" value="P:signal transduction"/>
    <property type="evidence" value="ECO:0007669"/>
    <property type="project" value="InterPro"/>
</dbReference>
<keyword evidence="3" id="KW-0472">Membrane</keyword>
<dbReference type="CDD" id="cd06225">
    <property type="entry name" value="HAMP"/>
    <property type="match status" value="1"/>
</dbReference>
<dbReference type="GO" id="GO:0003824">
    <property type="term" value="F:catalytic activity"/>
    <property type="evidence" value="ECO:0007669"/>
    <property type="project" value="UniProtKB-ARBA"/>
</dbReference>
<evidence type="ECO:0000256" key="2">
    <source>
        <dbReference type="ARBA" id="ARBA00022989"/>
    </source>
</evidence>
<dbReference type="Pfam" id="PF00672">
    <property type="entry name" value="HAMP"/>
    <property type="match status" value="1"/>
</dbReference>
<dbReference type="GO" id="GO:0016020">
    <property type="term" value="C:membrane"/>
    <property type="evidence" value="ECO:0007669"/>
    <property type="project" value="InterPro"/>
</dbReference>
<dbReference type="AlphaFoldDB" id="A0A7I7WYG8"/>
<evidence type="ECO:0000313" key="6">
    <source>
        <dbReference type="Proteomes" id="UP000466187"/>
    </source>
</evidence>
<dbReference type="SMART" id="SM00304">
    <property type="entry name" value="HAMP"/>
    <property type="match status" value="1"/>
</dbReference>
<evidence type="ECO:0000256" key="3">
    <source>
        <dbReference type="SAM" id="Phobius"/>
    </source>
</evidence>
<accession>A0A7I7WYG8</accession>
<evidence type="ECO:0000313" key="5">
    <source>
        <dbReference type="EMBL" id="BBZ21571.1"/>
    </source>
</evidence>
<evidence type="ECO:0000259" key="4">
    <source>
        <dbReference type="PROSITE" id="PS50885"/>
    </source>
</evidence>
<dbReference type="Proteomes" id="UP000466187">
    <property type="component" value="Chromosome"/>
</dbReference>